<proteinExistence type="predicted"/>
<evidence type="ECO:0000313" key="2">
    <source>
        <dbReference type="Proteomes" id="UP000198242"/>
    </source>
</evidence>
<dbReference type="RefSeq" id="WP_089007475.1">
    <property type="nucleotide sequence ID" value="NZ_LT607411.1"/>
</dbReference>
<organism evidence="1 2">
    <name type="scientific">Micromonospora viridifaciens</name>
    <dbReference type="NCBI Taxonomy" id="1881"/>
    <lineage>
        <taxon>Bacteria</taxon>
        <taxon>Bacillati</taxon>
        <taxon>Actinomycetota</taxon>
        <taxon>Actinomycetes</taxon>
        <taxon>Micromonosporales</taxon>
        <taxon>Micromonosporaceae</taxon>
        <taxon>Micromonospora</taxon>
    </lineage>
</organism>
<dbReference type="EMBL" id="LT607411">
    <property type="protein sequence ID" value="SCF15394.1"/>
    <property type="molecule type" value="Genomic_DNA"/>
</dbReference>
<gene>
    <name evidence="1" type="ORF">GA0074695_3833</name>
</gene>
<reference evidence="2" key="1">
    <citation type="submission" date="2016-06" db="EMBL/GenBank/DDBJ databases">
        <authorList>
            <person name="Varghese N."/>
            <person name="Submissions Spin"/>
        </authorList>
    </citation>
    <scope>NUCLEOTIDE SEQUENCE [LARGE SCALE GENOMIC DNA]</scope>
    <source>
        <strain evidence="2">DSM 43909</strain>
    </source>
</reference>
<name>A0A1C4Y3U0_MICVI</name>
<dbReference type="Proteomes" id="UP000198242">
    <property type="component" value="Chromosome I"/>
</dbReference>
<protein>
    <submittedName>
        <fullName evidence="1">4,5-dihydroxyphthalate decarboxylase</fullName>
    </submittedName>
</protein>
<dbReference type="AlphaFoldDB" id="A0A1C4Y3U0"/>
<accession>A0A1C4Y3U0</accession>
<dbReference type="SUPFAM" id="SSF53850">
    <property type="entry name" value="Periplasmic binding protein-like II"/>
    <property type="match status" value="1"/>
</dbReference>
<keyword evidence="2" id="KW-1185">Reference proteome</keyword>
<sequence length="329" mass="35944">MATSLDTPLHLGVRPWSHLVPLALGEVGAPPLDLRVARLAVTPHLLDERDLDAGETSFSRYTLARAAGDDRLVGIPAFVMRGFRHRCILVRKDSPAADAADLAGARIGLTGWPDSGNTWTRAVLRRAGVDLTGVQWMVGPLTPEAAGGDRMGGMAPPPWVRLAEPGESLVGGLLDGTLDAIMTPFMPPGFHRDDTPLRPLYRDYRAAEVRYGEEVGFIPGIHLIAVKRERVEARPELLADLMTALRASQQAWWASYRKHADTTPWALAEIDDTERRYGADWMPYGLAANRSMINAFCAELHAQGIAEAPIDPDVLFPEYTKIATETGVE</sequence>
<dbReference type="Gene3D" id="3.40.190.10">
    <property type="entry name" value="Periplasmic binding protein-like II"/>
    <property type="match status" value="1"/>
</dbReference>
<evidence type="ECO:0000313" key="1">
    <source>
        <dbReference type="EMBL" id="SCF15394.1"/>
    </source>
</evidence>
<dbReference type="OrthoDB" id="3805543at2"/>